<dbReference type="Gene3D" id="2.40.40.20">
    <property type="match status" value="1"/>
</dbReference>
<feature type="domain" description="Kinesin motor" evidence="25">
    <location>
        <begin position="1240"/>
        <end position="1576"/>
    </location>
</feature>
<evidence type="ECO:0000256" key="11">
    <source>
        <dbReference type="ARBA" id="ARBA00022741"/>
    </source>
</evidence>
<evidence type="ECO:0000256" key="19">
    <source>
        <dbReference type="ARBA" id="ARBA00023242"/>
    </source>
</evidence>
<dbReference type="PROSITE" id="PS00411">
    <property type="entry name" value="KINESIN_MOTOR_1"/>
    <property type="match status" value="1"/>
</dbReference>
<evidence type="ECO:0000256" key="22">
    <source>
        <dbReference type="RuleBase" id="RU004279"/>
    </source>
</evidence>
<dbReference type="InterPro" id="IPR015700">
    <property type="entry name" value="RPC1"/>
</dbReference>
<keyword evidence="19" id="KW-0539">Nucleus</keyword>
<keyword evidence="11 21" id="KW-0547">Nucleotide-binding</keyword>
<dbReference type="Gene3D" id="4.10.860.120">
    <property type="entry name" value="RNA polymerase II, clamp domain"/>
    <property type="match status" value="1"/>
</dbReference>
<evidence type="ECO:0000256" key="3">
    <source>
        <dbReference type="ARBA" id="ARBA00006460"/>
    </source>
</evidence>
<dbReference type="CDD" id="cd02736">
    <property type="entry name" value="RNAP_III_Rpc1_C"/>
    <property type="match status" value="1"/>
</dbReference>
<comment type="subcellular location">
    <subcellularLocation>
        <location evidence="2">Cytoplasm</location>
        <location evidence="2">Cytoskeleton</location>
    </subcellularLocation>
    <subcellularLocation>
        <location evidence="1">Nucleus</location>
    </subcellularLocation>
</comment>
<dbReference type="Pfam" id="PF16183">
    <property type="entry name" value="Kinesin_assoc"/>
    <property type="match status" value="1"/>
</dbReference>
<keyword evidence="9" id="KW-0493">Microtubule</keyword>
<evidence type="ECO:0000256" key="1">
    <source>
        <dbReference type="ARBA" id="ARBA00004123"/>
    </source>
</evidence>
<dbReference type="GO" id="GO:0008017">
    <property type="term" value="F:microtubule binding"/>
    <property type="evidence" value="ECO:0007669"/>
    <property type="project" value="InterPro"/>
</dbReference>
<dbReference type="InterPro" id="IPR027417">
    <property type="entry name" value="P-loop_NTPase"/>
</dbReference>
<comment type="caution">
    <text evidence="26">The sequence shown here is derived from an EMBL/GenBank/DDBJ whole genome shotgun (WGS) entry which is preliminary data.</text>
</comment>
<dbReference type="InterPro" id="IPR022140">
    <property type="entry name" value="Kinesin-like_KIF1-typ"/>
</dbReference>
<dbReference type="Proteomes" id="UP000308730">
    <property type="component" value="Unassembled WGS sequence"/>
</dbReference>
<dbReference type="GO" id="GO:0046872">
    <property type="term" value="F:metal ion binding"/>
    <property type="evidence" value="ECO:0007669"/>
    <property type="project" value="UniProtKB-KW"/>
</dbReference>
<dbReference type="Pfam" id="PF00498">
    <property type="entry name" value="FHA"/>
    <property type="match status" value="1"/>
</dbReference>
<dbReference type="Pfam" id="PF04983">
    <property type="entry name" value="RNA_pol_Rpb1_3"/>
    <property type="match status" value="1"/>
</dbReference>
<dbReference type="Pfam" id="PF12473">
    <property type="entry name" value="DUF3694"/>
    <property type="match status" value="1"/>
</dbReference>
<dbReference type="OrthoDB" id="3176171at2759"/>
<dbReference type="GO" id="GO:0008574">
    <property type="term" value="F:plus-end-directed microtubule motor activity"/>
    <property type="evidence" value="ECO:0007669"/>
    <property type="project" value="UniProtKB-ARBA"/>
</dbReference>
<dbReference type="GO" id="GO:0005546">
    <property type="term" value="F:phosphatidylinositol-4,5-bisphosphate binding"/>
    <property type="evidence" value="ECO:0007669"/>
    <property type="project" value="UniProtKB-ARBA"/>
</dbReference>
<dbReference type="InterPro" id="IPR044893">
    <property type="entry name" value="RNA_pol_Rpb1_clamp_domain"/>
</dbReference>
<comment type="function">
    <text evidence="22">DNA-dependent RNA polymerase catalyzes the transcription of DNA into RNA using the four ribonucleoside triphosphates as substrates.</text>
</comment>
<evidence type="ECO:0000256" key="12">
    <source>
        <dbReference type="ARBA" id="ARBA00022833"/>
    </source>
</evidence>
<dbReference type="Gene3D" id="1.10.150.390">
    <property type="match status" value="1"/>
</dbReference>
<dbReference type="GO" id="GO:0003677">
    <property type="term" value="F:DNA binding"/>
    <property type="evidence" value="ECO:0007669"/>
    <property type="project" value="InterPro"/>
</dbReference>
<dbReference type="SUPFAM" id="SSF64484">
    <property type="entry name" value="beta and beta-prime subunits of DNA dependent RNA-polymerase"/>
    <property type="match status" value="1"/>
</dbReference>
<dbReference type="InterPro" id="IPR000722">
    <property type="entry name" value="RNA_pol_asu"/>
</dbReference>
<keyword evidence="10" id="KW-0479">Metal-binding</keyword>
<comment type="similarity">
    <text evidence="21">Belongs to the TRAFAC class myosin-kinesin ATPase superfamily. Kinesin family.</text>
</comment>
<dbReference type="CDD" id="cd01365">
    <property type="entry name" value="KISc_KIF1A_KIF1B"/>
    <property type="match status" value="1"/>
</dbReference>
<evidence type="ECO:0000256" key="6">
    <source>
        <dbReference type="ARBA" id="ARBA00022490"/>
    </source>
</evidence>
<evidence type="ECO:0000256" key="7">
    <source>
        <dbReference type="ARBA" id="ARBA00022679"/>
    </source>
</evidence>
<keyword evidence="18" id="KW-0206">Cytoskeleton</keyword>
<gene>
    <name evidence="26" type="ORF">EUX98_g2033</name>
</gene>
<comment type="catalytic activity">
    <reaction evidence="20 22">
        <text>RNA(n) + a ribonucleoside 5'-triphosphate = RNA(n+1) + diphosphate</text>
        <dbReference type="Rhea" id="RHEA:21248"/>
        <dbReference type="Rhea" id="RHEA-COMP:14527"/>
        <dbReference type="Rhea" id="RHEA-COMP:17342"/>
        <dbReference type="ChEBI" id="CHEBI:33019"/>
        <dbReference type="ChEBI" id="CHEBI:61557"/>
        <dbReference type="ChEBI" id="CHEBI:140395"/>
        <dbReference type="EC" id="2.7.7.6"/>
    </reaction>
</comment>
<dbReference type="InterPro" id="IPR022164">
    <property type="entry name" value="Kinesin-like"/>
</dbReference>
<dbReference type="CDD" id="cd02583">
    <property type="entry name" value="RNAP_III_RPC1_N"/>
    <property type="match status" value="1"/>
</dbReference>
<evidence type="ECO:0000313" key="26">
    <source>
        <dbReference type="EMBL" id="THH32166.1"/>
    </source>
</evidence>
<dbReference type="FunFam" id="3.40.850.10:FF:000047">
    <property type="entry name" value="Kinesin family protein"/>
    <property type="match status" value="1"/>
</dbReference>
<dbReference type="SMART" id="SM00129">
    <property type="entry name" value="KISc"/>
    <property type="match status" value="1"/>
</dbReference>
<keyword evidence="7 22" id="KW-0808">Transferase</keyword>
<organism evidence="26 27">
    <name type="scientific">Antrodiella citrinella</name>
    <dbReference type="NCBI Taxonomy" id="2447956"/>
    <lineage>
        <taxon>Eukaryota</taxon>
        <taxon>Fungi</taxon>
        <taxon>Dikarya</taxon>
        <taxon>Basidiomycota</taxon>
        <taxon>Agaricomycotina</taxon>
        <taxon>Agaricomycetes</taxon>
        <taxon>Polyporales</taxon>
        <taxon>Steccherinaceae</taxon>
        <taxon>Antrodiella</taxon>
    </lineage>
</organism>
<evidence type="ECO:0000256" key="17">
    <source>
        <dbReference type="ARBA" id="ARBA00023175"/>
    </source>
</evidence>
<dbReference type="InterPro" id="IPR007066">
    <property type="entry name" value="RNA_pol_Rpb1_3"/>
</dbReference>
<sequence>MKEPVSHKAPKVIKKIQFSLLNSQDAVKLAEFEVTHRDLYTAIDRQPVKNGVLDRRLALIRAVNALARKVVYCPYCSATNGAVKKAGALKIIHDKFRAKKTADEMGRWKKTLLPAAENQRELEPYLSRPIPEDLNPLKVVALLKQISDEVSYLGDSPDVAVLICCQDCEILGLKPASGRPEEYIWQYIAVPPVCIRPSVAQDGASNEDDLTVKLTEIVFSNALIKQGLAKGTPISQLMEQWDFLQLSVAMYINSELPGVPSQTGQRPIRGFCQRLKGKQGRFRGNLSGKRVDFSGRTVISPDPNLRIDEVAVPERVAKVLTYPERVTLHNISRLKDAVRNGCDVHPGANYVTSGSNGFKKYLKFGNRNSVADNLRVGDTVERHIIDSDIVLFNRQPSLHKLSIMCHRVKVRPWRSFRLNECVCGPYNADFDGDEMNLHVPQTEEARTEALELMNVKNNLVTPRNGEPVIAAIQDFITASFLLSRRDRFLDRRQFTQICSYFANADLAIDIPPPTIWKPVRLWTGKQVFNVLMRPNKSSKIFVNVESKCNKEEKPKAAAYRRMRPASDMSPNDGWLVIVNSEIMCGVMDKATVGSGKKKSIFGVIMRDYGSGEAAAAMNRLSKLCARWLANCGFSLGINDVIPGPVLSGKKDGMVIKAYAECQDLIARAKKGLLENKAGCDQDQTLEALISSVLSQVRDKVGLSPTEFLFHAISGREGLVDTAVKTAETGYMQRRLMKALEDLVTHYDSSVRNAVGGVVQFRYGDDGLDPACLEGDAQPVDYLRTWSHASAIASRLSRGLLPYEIMAYVDRELQHPRFTSECTAAYLATIRGFVLEHVALRLATIRESRGMFGALECAREWDAKTDLSLGASEADKIIVDNKGKVTEDQLKAFLEISWTKYVKAKIEPGSTVGAVGAQSIGEPGTQMTLKTFHFAGVASMNVTLGVPRIKEIINAAKVISTPIISCKLVTSDSEASARIVKGRLEKTHLGDIASVLEEAWAPEYTYIGVILNLKTIQDLQLELTIDEVKWAIVANKKLKIKQEASALLCAFSRLPLSSLCLFQSIVILPRKRRLRIYIDGPDKYYRLRKLKRLLPDVVVKGIHTIHRAIINVKEKDDARGKKNDKELLVEGYGLQKVMITQGIVGEHTSSNHVVEAAQVLGIEAARRTIINEIQFTMQSHGMSIDPRHVMLLGDVMTYKGEVLGITRFGVAKMKDSVLMLASFEKTTDHLFDASAYGKMDSITEIARGARNLVRMEGNQTILDPPEPGSSGAQAAAGRATERKPMNFTFDKSYWSAGPRDEPNYCSQETLYDDLGKELLDHGFAGFNACILAYGQTGSGKSYSMMGYGADKDKSAADPNVTFTVEVSYIEIYNEKVRDLLNPKNTGNLRVREHPSLGPYVEDLSKLVVRSYDEMMTLMDEGNKARTVAATNMNETSSRSHAVFTLLLTMIRHDVDTNLDTEKVSRISLVDLAGSERANSTGATGQRLKEGANINKSLTTLGKVISALAAASQSEGKKGKKGKADDFVPYRDSVLTWLLKDSLGGNSKTAMIAAISPADVQYEETLSTLRYADQAKKIKNKAIINEDPNAKLVRELKEELEMLRARVSGGTSESVFDPSIPAAQQKVTYQAKDGTIKTVTKAELQEQLEVSEKIMQGLNETWEEKMQRTQDVQREREKALEELGISVEKNNVGVHTPKRMPHLVNLESPIQNEDPLMSECLIYQLKPGHSMIGRLDSEKPAAIRLSGESILEEHCYFDNNEGKVTLHALPEAVTFLNGRQITPGQAYKLRSGFRIILGEHHVFRFNNPEEVRKQRDRAMAKSSLSISKSAADIIAEAEDGTRPSSPTSSVEMADVDWNFAKREAAFARLGLDPALDQLPDEDLNKLFEKITRVKTLRDHNSKSRPESSLSQADDVWSESGRPIPSDGVTDDTSVDASHSSPDMVGSLKDVQSQLESQRAEFEQRLQAVSETEAEDLKAEKAQMEHQLKLVRTHIKRLLDARARGDGDDDVEQFEPQIYSARHLRLIRKVLDRWRARRSFSMAEIVLANAVMLKEANIISNELKKDATYNFTIASGGTLASPRSALETLLALDQFGDVVDPVLSSASQPSVAIKVIDRRHCAIYLWSQDRLQQKLQKMRNLTAFIDRPTYAQHFSEDEPFYDTPAPEYSFIGNSLVSLAPLSRQLSSAATAPIFCRYTSEAIGSCRIELKLTKIVLSPKHAGGSATSTRPSSPIPGSVPPGSKLVFFVIVDSVKGLSHHDFSTIHMQMRLSSLMGQSSTEEVYPSTVVDLDSASLSDVKFRRSFSLVVTAKVLAYLRQGYAPVEFYARLRPTYLERMERWDEMRDQRHIRVSPSPRATPSPSMRRSENEFVTEQLHDVVAWLQICELSHDGNYTPVPVVSRSHLDPGCFSLHQGLQRRIILSLTCNSGRQLPWTELTRIRVGNIRLLDDKGRMHEAVSKASVTLPLLQDQPIVYKADGTGNLTAQAVWDSSVHDCTLLNRVTAPHQRVFVQVDFTVAVEICADPVQFSMDAALTIGTRDARSPSRILAFMGSTKVLPKMSAVFNVRLTPPLTRSPKDLWRIDTAEKYVRGEETLGSWRPRGISVVEDYTKLVEMERRAADVQATRVVLTASTVNNRPAQADANVWGSEELLKKALNLWQKRFGHNGEPRPNGLRRCHV</sequence>
<dbReference type="InterPro" id="IPR000253">
    <property type="entry name" value="FHA_dom"/>
</dbReference>
<feature type="region of interest" description="Disordered" evidence="23">
    <location>
        <begin position="1895"/>
        <end position="1953"/>
    </location>
</feature>
<keyword evidence="13 21" id="KW-0067">ATP-binding</keyword>
<dbReference type="InterPro" id="IPR008984">
    <property type="entry name" value="SMAD_FHA_dom_sf"/>
</dbReference>
<dbReference type="Pfam" id="PF12423">
    <property type="entry name" value="KIF1B"/>
    <property type="match status" value="1"/>
</dbReference>
<dbReference type="InterPro" id="IPR035698">
    <property type="entry name" value="RNAP_III_Rpc1_C"/>
</dbReference>
<dbReference type="InterPro" id="IPR036961">
    <property type="entry name" value="Kinesin_motor_dom_sf"/>
</dbReference>
<dbReference type="PANTHER" id="PTHR48446:SF1">
    <property type="entry name" value="DNA-DIRECTED RNA POLYMERASE SUBUNIT BETA' N-TERMINAL SECTION"/>
    <property type="match status" value="1"/>
</dbReference>
<dbReference type="SMART" id="SM00663">
    <property type="entry name" value="RPOLA_N"/>
    <property type="match status" value="1"/>
</dbReference>
<dbReference type="Gene3D" id="6.20.50.80">
    <property type="match status" value="1"/>
</dbReference>
<proteinExistence type="inferred from homology"/>
<keyword evidence="6" id="KW-0963">Cytoplasm</keyword>
<feature type="domain" description="FHA" evidence="24">
    <location>
        <begin position="1728"/>
        <end position="1779"/>
    </location>
</feature>
<dbReference type="Pfam" id="PF04998">
    <property type="entry name" value="RNA_pol_Rpb1_5"/>
    <property type="match status" value="1"/>
</dbReference>
<keyword evidence="27" id="KW-1185">Reference proteome</keyword>
<evidence type="ECO:0000256" key="18">
    <source>
        <dbReference type="ARBA" id="ARBA00023212"/>
    </source>
</evidence>
<evidence type="ECO:0000256" key="20">
    <source>
        <dbReference type="ARBA" id="ARBA00048552"/>
    </source>
</evidence>
<dbReference type="Pfam" id="PF00623">
    <property type="entry name" value="RNA_pol_Rpb1_2"/>
    <property type="match status" value="1"/>
</dbReference>
<keyword evidence="17 21" id="KW-0505">Motor protein</keyword>
<dbReference type="PROSITE" id="PS50006">
    <property type="entry name" value="FHA_DOMAIN"/>
    <property type="match status" value="1"/>
</dbReference>
<evidence type="ECO:0000256" key="8">
    <source>
        <dbReference type="ARBA" id="ARBA00022695"/>
    </source>
</evidence>
<dbReference type="Gene3D" id="6.10.250.2520">
    <property type="match status" value="1"/>
</dbReference>
<dbReference type="Gene3D" id="3.30.1490.180">
    <property type="entry name" value="RNA polymerase ii"/>
    <property type="match status" value="1"/>
</dbReference>
<dbReference type="Pfam" id="PF00225">
    <property type="entry name" value="Kinesin"/>
    <property type="match status" value="1"/>
</dbReference>
<name>A0A4S4N018_9APHY</name>
<evidence type="ECO:0000256" key="5">
    <source>
        <dbReference type="ARBA" id="ARBA00022478"/>
    </source>
</evidence>
<dbReference type="SUPFAM" id="SSF49879">
    <property type="entry name" value="SMAD/FHA domain"/>
    <property type="match status" value="1"/>
</dbReference>
<dbReference type="GO" id="GO:0000428">
    <property type="term" value="C:DNA-directed RNA polymerase complex"/>
    <property type="evidence" value="ECO:0007669"/>
    <property type="project" value="UniProtKB-KW"/>
</dbReference>
<dbReference type="Gene3D" id="6.10.250.2940">
    <property type="match status" value="1"/>
</dbReference>
<dbReference type="Gene3D" id="2.60.200.20">
    <property type="match status" value="1"/>
</dbReference>
<evidence type="ECO:0000256" key="23">
    <source>
        <dbReference type="SAM" id="MobiDB-lite"/>
    </source>
</evidence>
<dbReference type="GO" id="GO:0005524">
    <property type="term" value="F:ATP binding"/>
    <property type="evidence" value="ECO:0007669"/>
    <property type="project" value="UniProtKB-UniRule"/>
</dbReference>
<evidence type="ECO:0000256" key="15">
    <source>
        <dbReference type="ARBA" id="ARBA00023054"/>
    </source>
</evidence>
<feature type="binding site" evidence="21">
    <location>
        <begin position="1333"/>
        <end position="1340"/>
    </location>
    <ligand>
        <name>ATP</name>
        <dbReference type="ChEBI" id="CHEBI:30616"/>
    </ligand>
</feature>
<dbReference type="InterPro" id="IPR032405">
    <property type="entry name" value="Kinesin_assoc"/>
</dbReference>
<dbReference type="SUPFAM" id="SSF52540">
    <property type="entry name" value="P-loop containing nucleoside triphosphate hydrolases"/>
    <property type="match status" value="1"/>
</dbReference>
<keyword evidence="4" id="KW-0813">Transport</keyword>
<dbReference type="Pfam" id="PF04997">
    <property type="entry name" value="RNA_pol_Rpb1_1"/>
    <property type="match status" value="1"/>
</dbReference>
<evidence type="ECO:0000259" key="25">
    <source>
        <dbReference type="PROSITE" id="PS50067"/>
    </source>
</evidence>
<dbReference type="GO" id="GO:0005634">
    <property type="term" value="C:nucleus"/>
    <property type="evidence" value="ECO:0007669"/>
    <property type="project" value="UniProtKB-SubCell"/>
</dbReference>
<dbReference type="GO" id="GO:0003899">
    <property type="term" value="F:DNA-directed RNA polymerase activity"/>
    <property type="evidence" value="ECO:0007669"/>
    <property type="project" value="UniProtKB-EC"/>
</dbReference>
<keyword evidence="12" id="KW-0862">Zinc</keyword>
<evidence type="ECO:0000313" key="27">
    <source>
        <dbReference type="Proteomes" id="UP000308730"/>
    </source>
</evidence>
<dbReference type="Gene3D" id="3.40.850.10">
    <property type="entry name" value="Kinesin motor domain"/>
    <property type="match status" value="1"/>
</dbReference>
<dbReference type="Gene3D" id="1.10.274.100">
    <property type="entry name" value="RNA polymerase Rpb1, domain 3"/>
    <property type="match status" value="1"/>
</dbReference>
<dbReference type="EMBL" id="SGPM01000028">
    <property type="protein sequence ID" value="THH32166.1"/>
    <property type="molecule type" value="Genomic_DNA"/>
</dbReference>
<dbReference type="GO" id="GO:0047496">
    <property type="term" value="P:vesicle transport along microtubule"/>
    <property type="evidence" value="ECO:0007669"/>
    <property type="project" value="UniProtKB-ARBA"/>
</dbReference>
<keyword evidence="15" id="KW-0175">Coiled coil</keyword>
<keyword evidence="14" id="KW-0460">Magnesium</keyword>
<dbReference type="InterPro" id="IPR035697">
    <property type="entry name" value="RNAP_III_RPC1_N"/>
</dbReference>
<evidence type="ECO:0000256" key="2">
    <source>
        <dbReference type="ARBA" id="ARBA00004245"/>
    </source>
</evidence>
<reference evidence="26 27" key="1">
    <citation type="submission" date="2019-02" db="EMBL/GenBank/DDBJ databases">
        <title>Genome sequencing of the rare red list fungi Antrodiella citrinella (Flaviporus citrinellus).</title>
        <authorList>
            <person name="Buettner E."/>
            <person name="Kellner H."/>
        </authorList>
    </citation>
    <scope>NUCLEOTIDE SEQUENCE [LARGE SCALE GENOMIC DNA]</scope>
    <source>
        <strain evidence="26 27">DSM 108506</strain>
    </source>
</reference>
<dbReference type="InterPro" id="IPR019821">
    <property type="entry name" value="Kinesin_motor_CS"/>
</dbReference>
<dbReference type="InterPro" id="IPR001752">
    <property type="entry name" value="Kinesin_motor_dom"/>
</dbReference>
<keyword evidence="5 22" id="KW-0240">DNA-directed RNA polymerase</keyword>
<dbReference type="FunFam" id="3.30.1490.180:FF:000002">
    <property type="entry name" value="DNA-directed RNA polymerase subunit"/>
    <property type="match status" value="1"/>
</dbReference>
<dbReference type="PANTHER" id="PTHR48446">
    <property type="entry name" value="DNA-DIRECTED RNA POLYMERASE SUBUNIT BETA' N-TERMINAL SECTION"/>
    <property type="match status" value="1"/>
</dbReference>
<dbReference type="PROSITE" id="PS50067">
    <property type="entry name" value="KINESIN_MOTOR_2"/>
    <property type="match status" value="1"/>
</dbReference>
<dbReference type="PRINTS" id="PR00380">
    <property type="entry name" value="KINESINHEAVY"/>
</dbReference>
<dbReference type="InterPro" id="IPR006592">
    <property type="entry name" value="RNA_pol_N"/>
</dbReference>
<evidence type="ECO:0000256" key="16">
    <source>
        <dbReference type="ARBA" id="ARBA00023163"/>
    </source>
</evidence>
<evidence type="ECO:0000256" key="13">
    <source>
        <dbReference type="ARBA" id="ARBA00022840"/>
    </source>
</evidence>
<dbReference type="InterPro" id="IPR007081">
    <property type="entry name" value="RNA_pol_Rpb1_5"/>
</dbReference>
<keyword evidence="8 22" id="KW-0548">Nucleotidyltransferase</keyword>
<evidence type="ECO:0000256" key="14">
    <source>
        <dbReference type="ARBA" id="ARBA00022842"/>
    </source>
</evidence>
<protein>
    <recommendedName>
        <fullName evidence="22">DNA-directed RNA polymerase subunit</fullName>
        <ecNumber evidence="22">2.7.7.6</ecNumber>
    </recommendedName>
</protein>
<dbReference type="InterPro" id="IPR007080">
    <property type="entry name" value="RNA_pol_Rpb1_1"/>
</dbReference>
<evidence type="ECO:0000256" key="21">
    <source>
        <dbReference type="PROSITE-ProRule" id="PRU00283"/>
    </source>
</evidence>
<dbReference type="GO" id="GO:0005874">
    <property type="term" value="C:microtubule"/>
    <property type="evidence" value="ECO:0007669"/>
    <property type="project" value="UniProtKB-KW"/>
</dbReference>
<dbReference type="InterPro" id="IPR042102">
    <property type="entry name" value="RNA_pol_Rpb1_3_sf"/>
</dbReference>
<dbReference type="GO" id="GO:0006351">
    <property type="term" value="P:DNA-templated transcription"/>
    <property type="evidence" value="ECO:0007669"/>
    <property type="project" value="InterPro"/>
</dbReference>
<evidence type="ECO:0000256" key="10">
    <source>
        <dbReference type="ARBA" id="ARBA00022723"/>
    </source>
</evidence>
<dbReference type="FunFam" id="2.40.40.20:FF:000019">
    <property type="entry name" value="DNA-directed RNA polymerase II subunit RPB1"/>
    <property type="match status" value="1"/>
</dbReference>
<dbReference type="EC" id="2.7.7.6" evidence="22"/>
<evidence type="ECO:0000259" key="24">
    <source>
        <dbReference type="PROSITE" id="PS50006"/>
    </source>
</evidence>
<comment type="similarity">
    <text evidence="3 22">Belongs to the RNA polymerase beta' chain family.</text>
</comment>
<keyword evidence="16 22" id="KW-0804">Transcription</keyword>
<accession>A0A4S4N018</accession>
<evidence type="ECO:0000256" key="9">
    <source>
        <dbReference type="ARBA" id="ARBA00022701"/>
    </source>
</evidence>
<evidence type="ECO:0000256" key="4">
    <source>
        <dbReference type="ARBA" id="ARBA00022448"/>
    </source>
</evidence>